<dbReference type="Gene3D" id="3.40.50.300">
    <property type="entry name" value="P-loop containing nucleotide triphosphate hydrolases"/>
    <property type="match status" value="1"/>
</dbReference>
<evidence type="ECO:0000256" key="5">
    <source>
        <dbReference type="PIRNR" id="PIRNR039110"/>
    </source>
</evidence>
<dbReference type="GO" id="GO:0005524">
    <property type="term" value="F:ATP binding"/>
    <property type="evidence" value="ECO:0007669"/>
    <property type="project" value="UniProtKB-UniRule"/>
</dbReference>
<protein>
    <recommendedName>
        <fullName evidence="5 6">tRNA dimethylallyltransferase</fullName>
        <ecNumber evidence="5 6">2.5.1.75</ecNumber>
    </recommendedName>
</protein>
<name>A0AAD4PRT2_9EURO</name>
<evidence type="ECO:0000259" key="9">
    <source>
        <dbReference type="Pfam" id="PF12874"/>
    </source>
</evidence>
<keyword evidence="3 5" id="KW-0547">Nucleotide-binding</keyword>
<dbReference type="GO" id="GO:0006400">
    <property type="term" value="P:tRNA modification"/>
    <property type="evidence" value="ECO:0007669"/>
    <property type="project" value="TreeGrafter"/>
</dbReference>
<dbReference type="InterPro" id="IPR027417">
    <property type="entry name" value="P-loop_NTPase"/>
</dbReference>
<evidence type="ECO:0000313" key="10">
    <source>
        <dbReference type="EMBL" id="KAH8689684.1"/>
    </source>
</evidence>
<dbReference type="EC" id="2.5.1.75" evidence="5 6"/>
<dbReference type="SUPFAM" id="SSF57667">
    <property type="entry name" value="beta-beta-alpha zinc fingers"/>
    <property type="match status" value="1"/>
</dbReference>
<dbReference type="Pfam" id="PF12874">
    <property type="entry name" value="zf-met"/>
    <property type="match status" value="1"/>
</dbReference>
<comment type="caution">
    <text evidence="10">The sequence shown here is derived from an EMBL/GenBank/DDBJ whole genome shotgun (WGS) entry which is preliminary data.</text>
</comment>
<dbReference type="SUPFAM" id="SSF52540">
    <property type="entry name" value="P-loop containing nucleoside triphosphate hydrolases"/>
    <property type="match status" value="2"/>
</dbReference>
<evidence type="ECO:0000256" key="8">
    <source>
        <dbReference type="SAM" id="MobiDB-lite"/>
    </source>
</evidence>
<keyword evidence="4 5" id="KW-0067">ATP-binding</keyword>
<dbReference type="AlphaFoldDB" id="A0AAD4PRT2"/>
<organism evidence="10 11">
    <name type="scientific">Talaromyces proteolyticus</name>
    <dbReference type="NCBI Taxonomy" id="1131652"/>
    <lineage>
        <taxon>Eukaryota</taxon>
        <taxon>Fungi</taxon>
        <taxon>Dikarya</taxon>
        <taxon>Ascomycota</taxon>
        <taxon>Pezizomycotina</taxon>
        <taxon>Eurotiomycetes</taxon>
        <taxon>Eurotiomycetidae</taxon>
        <taxon>Eurotiales</taxon>
        <taxon>Trichocomaceae</taxon>
        <taxon>Talaromyces</taxon>
        <taxon>Talaromyces sect. Bacilispori</taxon>
    </lineage>
</organism>
<keyword evidence="2 5" id="KW-0808">Transferase</keyword>
<gene>
    <name evidence="10" type="ORF">BGW36DRAFT_308574</name>
</gene>
<evidence type="ECO:0000256" key="3">
    <source>
        <dbReference type="ARBA" id="ARBA00022741"/>
    </source>
</evidence>
<dbReference type="PIRSF" id="PIRSF039110">
    <property type="entry name" value="IPP_transferase"/>
    <property type="match status" value="1"/>
</dbReference>
<keyword evidence="11" id="KW-1185">Reference proteome</keyword>
<dbReference type="GeneID" id="70242631"/>
<dbReference type="NCBIfam" id="TIGR00174">
    <property type="entry name" value="miaA"/>
    <property type="match status" value="1"/>
</dbReference>
<sequence>MNPLITVVGATGTGKSKLAVDLAKRFNGEIINGDAMQLYRGLPIITNKIPEEEREDIKHHLIDFIGLEEETWRIGTFRDECLRVIQDIHSRGKIPILVGGTSYYVQSVLFNDGLVDSGKEDSKQAPDEDYNVRQEGQSESKDWPILDAPVETMLDKLREVDPIMADRWHIKEVRKIRRSLEIYLKTGRPASEIYAEQQRQRQAAINNVEGETTGQLRYETLVFWMHAERETLYKRLDTRVEKMIEQGLVAEARSLFEYKESQDTQLDETRGIWVSIGLKELEPYFKALRAGGSSEGQIEALKQTCVESVKTSTRQYSSRQTRWIRTKIWTALASLSATDRLYVLDATDPDAWDRCIREPAERVAQGFLGNSEIPEPESLSELARMTLEDAKKSHEKQNQPATFSKQMTCEVCHKTMMGEEQWDIHVRGSAHRRVMKSAAKRAKRQEYLRNREMAEGTVDKVSTDGN</sequence>
<comment type="function">
    <text evidence="5">Catalyzes the transfer of a dimethylallyl group onto the adenine at position 37.</text>
</comment>
<proteinExistence type="inferred from homology"/>
<accession>A0AAD4PRT2</accession>
<dbReference type="PANTHER" id="PTHR11088:SF89">
    <property type="entry name" value="TRNA DIMETHYLALLYLTRANSFERASE"/>
    <property type="match status" value="1"/>
</dbReference>
<feature type="domain" description="C2H2-type" evidence="9">
    <location>
        <begin position="408"/>
        <end position="431"/>
    </location>
</feature>
<dbReference type="HAMAP" id="MF_00185">
    <property type="entry name" value="IPP_trans"/>
    <property type="match status" value="1"/>
</dbReference>
<dbReference type="InterPro" id="IPR039657">
    <property type="entry name" value="Dimethylallyltransferase"/>
</dbReference>
<dbReference type="PANTHER" id="PTHR11088">
    <property type="entry name" value="TRNA DIMETHYLALLYLTRANSFERASE"/>
    <property type="match status" value="1"/>
</dbReference>
<dbReference type="Pfam" id="PF01715">
    <property type="entry name" value="IPPT"/>
    <property type="match status" value="1"/>
</dbReference>
<dbReference type="InterPro" id="IPR036236">
    <property type="entry name" value="Znf_C2H2_sf"/>
</dbReference>
<dbReference type="Gene3D" id="3.30.160.60">
    <property type="entry name" value="Classic Zinc Finger"/>
    <property type="match status" value="1"/>
</dbReference>
<evidence type="ECO:0000256" key="4">
    <source>
        <dbReference type="ARBA" id="ARBA00022840"/>
    </source>
</evidence>
<evidence type="ECO:0000256" key="6">
    <source>
        <dbReference type="RuleBase" id="RU003783"/>
    </source>
</evidence>
<evidence type="ECO:0000256" key="1">
    <source>
        <dbReference type="ARBA" id="ARBA00005842"/>
    </source>
</evidence>
<keyword evidence="5" id="KW-0963">Cytoplasm</keyword>
<feature type="compositionally biased region" description="Basic and acidic residues" evidence="8">
    <location>
        <begin position="444"/>
        <end position="466"/>
    </location>
</feature>
<comment type="catalytic activity">
    <reaction evidence="5 6">
        <text>adenosine(37) in tRNA + dimethylallyl diphosphate = N(6)-dimethylallyladenosine(37) in tRNA + diphosphate</text>
        <dbReference type="Rhea" id="RHEA:26482"/>
        <dbReference type="Rhea" id="RHEA-COMP:10162"/>
        <dbReference type="Rhea" id="RHEA-COMP:10375"/>
        <dbReference type="ChEBI" id="CHEBI:33019"/>
        <dbReference type="ChEBI" id="CHEBI:57623"/>
        <dbReference type="ChEBI" id="CHEBI:74411"/>
        <dbReference type="ChEBI" id="CHEBI:74415"/>
        <dbReference type="EC" id="2.5.1.75"/>
    </reaction>
</comment>
<evidence type="ECO:0000313" key="11">
    <source>
        <dbReference type="Proteomes" id="UP001201262"/>
    </source>
</evidence>
<dbReference type="InterPro" id="IPR013087">
    <property type="entry name" value="Znf_C2H2_type"/>
</dbReference>
<dbReference type="GO" id="GO:0005739">
    <property type="term" value="C:mitochondrion"/>
    <property type="evidence" value="ECO:0007669"/>
    <property type="project" value="TreeGrafter"/>
</dbReference>
<dbReference type="Proteomes" id="UP001201262">
    <property type="component" value="Unassembled WGS sequence"/>
</dbReference>
<dbReference type="RefSeq" id="XP_046066038.1">
    <property type="nucleotide sequence ID" value="XM_046212344.1"/>
</dbReference>
<comment type="similarity">
    <text evidence="1 5 7">Belongs to the IPP transferase family.</text>
</comment>
<dbReference type="GO" id="GO:0052381">
    <property type="term" value="F:tRNA dimethylallyltransferase activity"/>
    <property type="evidence" value="ECO:0007669"/>
    <property type="project" value="UniProtKB-UniRule"/>
</dbReference>
<dbReference type="InterPro" id="IPR018022">
    <property type="entry name" value="IPT"/>
</dbReference>
<feature type="region of interest" description="Disordered" evidence="8">
    <location>
        <begin position="440"/>
        <end position="466"/>
    </location>
</feature>
<dbReference type="Gene3D" id="1.10.20.140">
    <property type="match status" value="1"/>
</dbReference>
<dbReference type="EMBL" id="JAJTJA010000015">
    <property type="protein sequence ID" value="KAH8689684.1"/>
    <property type="molecule type" value="Genomic_DNA"/>
</dbReference>
<evidence type="ECO:0000256" key="2">
    <source>
        <dbReference type="ARBA" id="ARBA00022679"/>
    </source>
</evidence>
<reference evidence="10" key="1">
    <citation type="submission" date="2021-12" db="EMBL/GenBank/DDBJ databases">
        <title>Convergent genome expansion in fungi linked to evolution of root-endophyte symbiosis.</title>
        <authorList>
            <consortium name="DOE Joint Genome Institute"/>
            <person name="Ke Y.-H."/>
            <person name="Bonito G."/>
            <person name="Liao H.-L."/>
            <person name="Looney B."/>
            <person name="Rojas-Flechas A."/>
            <person name="Nash J."/>
            <person name="Hameed K."/>
            <person name="Schadt C."/>
            <person name="Martin F."/>
            <person name="Crous P.W."/>
            <person name="Miettinen O."/>
            <person name="Magnuson J.K."/>
            <person name="Labbe J."/>
            <person name="Jacobson D."/>
            <person name="Doktycz M.J."/>
            <person name="Veneault-Fourrey C."/>
            <person name="Kuo A."/>
            <person name="Mondo S."/>
            <person name="Calhoun S."/>
            <person name="Riley R."/>
            <person name="Ohm R."/>
            <person name="LaButti K."/>
            <person name="Andreopoulos B."/>
            <person name="Pangilinan J."/>
            <person name="Nolan M."/>
            <person name="Tritt A."/>
            <person name="Clum A."/>
            <person name="Lipzen A."/>
            <person name="Daum C."/>
            <person name="Barry K."/>
            <person name="Grigoriev I.V."/>
            <person name="Vilgalys R."/>
        </authorList>
    </citation>
    <scope>NUCLEOTIDE SEQUENCE</scope>
    <source>
        <strain evidence="10">PMI_201</strain>
    </source>
</reference>
<dbReference type="InterPro" id="IPR030666">
    <property type="entry name" value="IPP_transferase_euk"/>
</dbReference>
<evidence type="ECO:0000256" key="7">
    <source>
        <dbReference type="RuleBase" id="RU003785"/>
    </source>
</evidence>
<keyword evidence="5 6" id="KW-0819">tRNA processing</keyword>
<feature type="region of interest" description="Disordered" evidence="8">
    <location>
        <begin position="117"/>
        <end position="139"/>
    </location>
</feature>